<feature type="transmembrane region" description="Helical" evidence="1">
    <location>
        <begin position="28"/>
        <end position="51"/>
    </location>
</feature>
<evidence type="ECO:0008006" key="4">
    <source>
        <dbReference type="Google" id="ProtNLM"/>
    </source>
</evidence>
<evidence type="ECO:0000313" key="3">
    <source>
        <dbReference type="Proteomes" id="UP001230289"/>
    </source>
</evidence>
<keyword evidence="1" id="KW-0472">Membrane</keyword>
<keyword evidence="1" id="KW-1133">Transmembrane helix</keyword>
<keyword evidence="1" id="KW-0812">Transmembrane</keyword>
<evidence type="ECO:0000256" key="1">
    <source>
        <dbReference type="SAM" id="Phobius"/>
    </source>
</evidence>
<dbReference type="Proteomes" id="UP001230289">
    <property type="component" value="Unassembled WGS sequence"/>
</dbReference>
<dbReference type="RefSeq" id="WP_308487641.1">
    <property type="nucleotide sequence ID" value="NZ_JAVFCB010000001.1"/>
</dbReference>
<evidence type="ECO:0000313" key="2">
    <source>
        <dbReference type="EMBL" id="MDQ4212712.1"/>
    </source>
</evidence>
<name>A0ABU0XC76_9MICO</name>
<accession>A0ABU0XC76</accession>
<protein>
    <recommendedName>
        <fullName evidence="4">ABC transporter permease</fullName>
    </recommendedName>
</protein>
<sequence>MSATTARSPRTPQEPMAFTRQERNLGGLWTWLIFLILLELVFLIPLTVDLVTHALAFARSDAQ</sequence>
<dbReference type="EMBL" id="JAVFCB010000001">
    <property type="protein sequence ID" value="MDQ4212712.1"/>
    <property type="molecule type" value="Genomic_DNA"/>
</dbReference>
<keyword evidence="3" id="KW-1185">Reference proteome</keyword>
<reference evidence="2 3" key="1">
    <citation type="submission" date="2023-08" db="EMBL/GenBank/DDBJ databases">
        <title>Microbacterium sp. nov., isolated from a waste landfill.</title>
        <authorList>
            <person name="Wen W."/>
        </authorList>
    </citation>
    <scope>NUCLEOTIDE SEQUENCE [LARGE SCALE GENOMIC DNA]</scope>
    <source>
        <strain evidence="2 3">ASV81</strain>
    </source>
</reference>
<gene>
    <name evidence="2" type="ORF">RBR11_02150</name>
</gene>
<organism evidence="2 3">
    <name type="scientific">Microbacterium capsulatum</name>
    <dbReference type="NCBI Taxonomy" id="3041921"/>
    <lineage>
        <taxon>Bacteria</taxon>
        <taxon>Bacillati</taxon>
        <taxon>Actinomycetota</taxon>
        <taxon>Actinomycetes</taxon>
        <taxon>Micrococcales</taxon>
        <taxon>Microbacteriaceae</taxon>
        <taxon>Microbacterium</taxon>
    </lineage>
</organism>
<proteinExistence type="predicted"/>
<comment type="caution">
    <text evidence="2">The sequence shown here is derived from an EMBL/GenBank/DDBJ whole genome shotgun (WGS) entry which is preliminary data.</text>
</comment>